<organism evidence="2 3">
    <name type="scientific">Siminovitchia acidinfaciens</name>
    <dbReference type="NCBI Taxonomy" id="2321395"/>
    <lineage>
        <taxon>Bacteria</taxon>
        <taxon>Bacillati</taxon>
        <taxon>Bacillota</taxon>
        <taxon>Bacilli</taxon>
        <taxon>Bacillales</taxon>
        <taxon>Bacillaceae</taxon>
        <taxon>Siminovitchia</taxon>
    </lineage>
</organism>
<comment type="caution">
    <text evidence="2">The sequence shown here is derived from an EMBL/GenBank/DDBJ whole genome shotgun (WGS) entry which is preliminary data.</text>
</comment>
<dbReference type="Pfam" id="PF08378">
    <property type="entry name" value="NERD"/>
    <property type="match status" value="1"/>
</dbReference>
<dbReference type="PROSITE" id="PS50965">
    <property type="entry name" value="NERD"/>
    <property type="match status" value="1"/>
</dbReference>
<dbReference type="InterPro" id="IPR011528">
    <property type="entry name" value="NERD"/>
</dbReference>
<evidence type="ECO:0000313" key="3">
    <source>
        <dbReference type="Proteomes" id="UP000287156"/>
    </source>
</evidence>
<feature type="domain" description="NERD" evidence="1">
    <location>
        <begin position="5"/>
        <end position="123"/>
    </location>
</feature>
<keyword evidence="3" id="KW-1185">Reference proteome</keyword>
<protein>
    <submittedName>
        <fullName evidence="2">NERD domain-containing protein</fullName>
    </submittedName>
</protein>
<accession>A0A429Y8B1</accession>
<dbReference type="Proteomes" id="UP000287156">
    <property type="component" value="Unassembled WGS sequence"/>
</dbReference>
<dbReference type="EMBL" id="QYTV02000001">
    <property type="protein sequence ID" value="RST77618.1"/>
    <property type="molecule type" value="Genomic_DNA"/>
</dbReference>
<reference evidence="2" key="1">
    <citation type="submission" date="2018-12" db="EMBL/GenBank/DDBJ databases">
        <authorList>
            <person name="Sun L."/>
            <person name="Chen Z."/>
        </authorList>
    </citation>
    <scope>NUCLEOTIDE SEQUENCE [LARGE SCALE GENOMIC DNA]</scope>
    <source>
        <strain evidence="2">3-2-2</strain>
    </source>
</reference>
<gene>
    <name evidence="2" type="ORF">D4T97_003860</name>
</gene>
<evidence type="ECO:0000313" key="2">
    <source>
        <dbReference type="EMBL" id="RST77618.1"/>
    </source>
</evidence>
<dbReference type="OrthoDB" id="569879at2"/>
<proteinExistence type="predicted"/>
<evidence type="ECO:0000259" key="1">
    <source>
        <dbReference type="PROSITE" id="PS50965"/>
    </source>
</evidence>
<dbReference type="AlphaFoldDB" id="A0A429Y8B1"/>
<name>A0A429Y8B1_9BACI</name>
<sequence>MGGRLDHRGEHSIDYHLSFLEDNRYHILHDLRLLNHFGSNYFQLDNVILSSPFITLIDVKNYKGVIQFDNQYHQLIQVTDGKKRSLEDPIPQIRRQKLQLKKWLKAHYFPDVPIEPLIVISNQSTIIETTGNSSHFKYITHSINLPFQIKSFEDKYPIDVITPKDLVRLGNLLKKKDTPLNYNVLEYFGIHPNELIRGVHCPKCFAIPMQRGHGKWLCRVCRFASADAHIYSIQIINYFWAMCLQTKFFANFFSLTMPGQLRPIF</sequence>